<feature type="domain" description="Ig-like" evidence="9">
    <location>
        <begin position="309"/>
        <end position="394"/>
    </location>
</feature>
<evidence type="ECO:0000256" key="8">
    <source>
        <dbReference type="ARBA" id="ARBA00023319"/>
    </source>
</evidence>
<dbReference type="InterPro" id="IPR007110">
    <property type="entry name" value="Ig-like_dom"/>
</dbReference>
<comment type="subcellular location">
    <subcellularLocation>
        <location evidence="1">Membrane</location>
        <topology evidence="1">Single-pass membrane protein</topology>
    </subcellularLocation>
</comment>
<evidence type="ECO:0000313" key="10">
    <source>
        <dbReference type="EMBL" id="KAL1273525.1"/>
    </source>
</evidence>
<dbReference type="InterPro" id="IPR013783">
    <property type="entry name" value="Ig-like_fold"/>
</dbReference>
<evidence type="ECO:0000256" key="7">
    <source>
        <dbReference type="ARBA" id="ARBA00023180"/>
    </source>
</evidence>
<dbReference type="Pfam" id="PF13927">
    <property type="entry name" value="Ig_3"/>
    <property type="match status" value="1"/>
</dbReference>
<evidence type="ECO:0000256" key="5">
    <source>
        <dbReference type="ARBA" id="ARBA00023136"/>
    </source>
</evidence>
<feature type="domain" description="Ig-like" evidence="9">
    <location>
        <begin position="116"/>
        <end position="207"/>
    </location>
</feature>
<keyword evidence="11" id="KW-1185">Reference proteome</keyword>
<dbReference type="PANTHER" id="PTHR10075">
    <property type="entry name" value="BASIGIN RELATED"/>
    <property type="match status" value="1"/>
</dbReference>
<reference evidence="10 11" key="1">
    <citation type="submission" date="2023-09" db="EMBL/GenBank/DDBJ databases">
        <authorList>
            <person name="Wang M."/>
        </authorList>
    </citation>
    <scope>NUCLEOTIDE SEQUENCE [LARGE SCALE GENOMIC DNA]</scope>
    <source>
        <strain evidence="10">GT-2023</strain>
        <tissue evidence="10">Liver</tissue>
    </source>
</reference>
<dbReference type="InterPro" id="IPR003598">
    <property type="entry name" value="Ig_sub2"/>
</dbReference>
<dbReference type="InterPro" id="IPR036179">
    <property type="entry name" value="Ig-like_dom_sf"/>
</dbReference>
<dbReference type="SMART" id="SM00408">
    <property type="entry name" value="IGc2"/>
    <property type="match status" value="4"/>
</dbReference>
<name>A0ABR3N9C0_9TELE</name>
<gene>
    <name evidence="10" type="ORF">QQF64_026339</name>
</gene>
<keyword evidence="8" id="KW-0393">Immunoglobulin domain</keyword>
<dbReference type="EMBL" id="JAYMGO010000005">
    <property type="protein sequence ID" value="KAL1273525.1"/>
    <property type="molecule type" value="Genomic_DNA"/>
</dbReference>
<proteinExistence type="predicted"/>
<accession>A0ABR3N9C0</accession>
<dbReference type="Proteomes" id="UP001558613">
    <property type="component" value="Unassembled WGS sequence"/>
</dbReference>
<organism evidence="10 11">
    <name type="scientific">Cirrhinus molitorella</name>
    <name type="common">mud carp</name>
    <dbReference type="NCBI Taxonomy" id="172907"/>
    <lineage>
        <taxon>Eukaryota</taxon>
        <taxon>Metazoa</taxon>
        <taxon>Chordata</taxon>
        <taxon>Craniata</taxon>
        <taxon>Vertebrata</taxon>
        <taxon>Euteleostomi</taxon>
        <taxon>Actinopterygii</taxon>
        <taxon>Neopterygii</taxon>
        <taxon>Teleostei</taxon>
        <taxon>Ostariophysi</taxon>
        <taxon>Cypriniformes</taxon>
        <taxon>Cyprinidae</taxon>
        <taxon>Labeoninae</taxon>
        <taxon>Labeonini</taxon>
        <taxon>Cirrhinus</taxon>
    </lineage>
</organism>
<feature type="domain" description="Ig-like" evidence="9">
    <location>
        <begin position="10"/>
        <end position="112"/>
    </location>
</feature>
<dbReference type="InterPro" id="IPR013098">
    <property type="entry name" value="Ig_I-set"/>
</dbReference>
<dbReference type="Pfam" id="PF07679">
    <property type="entry name" value="I-set"/>
    <property type="match status" value="2"/>
</dbReference>
<keyword evidence="4" id="KW-1133">Transmembrane helix</keyword>
<protein>
    <recommendedName>
        <fullName evidence="9">Ig-like domain-containing protein</fullName>
    </recommendedName>
</protein>
<keyword evidence="7" id="KW-0325">Glycoprotein</keyword>
<evidence type="ECO:0000313" key="11">
    <source>
        <dbReference type="Proteomes" id="UP001558613"/>
    </source>
</evidence>
<evidence type="ECO:0000256" key="1">
    <source>
        <dbReference type="ARBA" id="ARBA00004167"/>
    </source>
</evidence>
<evidence type="ECO:0000256" key="6">
    <source>
        <dbReference type="ARBA" id="ARBA00023157"/>
    </source>
</evidence>
<evidence type="ECO:0000256" key="3">
    <source>
        <dbReference type="ARBA" id="ARBA00022729"/>
    </source>
</evidence>
<feature type="non-terminal residue" evidence="10">
    <location>
        <position position="444"/>
    </location>
</feature>
<dbReference type="SMART" id="SM00409">
    <property type="entry name" value="IG"/>
    <property type="match status" value="4"/>
</dbReference>
<keyword evidence="3" id="KW-0732">Signal</keyword>
<comment type="caution">
    <text evidence="10">The sequence shown here is derived from an EMBL/GenBank/DDBJ whole genome shotgun (WGS) entry which is preliminary data.</text>
</comment>
<keyword evidence="6" id="KW-1015">Disulfide bond</keyword>
<dbReference type="InterPro" id="IPR009138">
    <property type="entry name" value="Neural_cell_adh"/>
</dbReference>
<dbReference type="PRINTS" id="PR01838">
    <property type="entry name" value="NCAMFAMILY"/>
</dbReference>
<evidence type="ECO:0000259" key="9">
    <source>
        <dbReference type="PROSITE" id="PS50835"/>
    </source>
</evidence>
<feature type="non-terminal residue" evidence="10">
    <location>
        <position position="1"/>
    </location>
</feature>
<dbReference type="PANTHER" id="PTHR10075:SF100">
    <property type="entry name" value="FASCICLIN-2"/>
    <property type="match status" value="1"/>
</dbReference>
<sequence length="444" mass="48468">ADLSVSGSDPRRSFVELRFVLEPQDAVTVRGGVLQLDCEARSDRGVPLVVWKKDGVLLSALVDERRQQLSNGSLLVQNVLHSRHHRPDEGSYQCLASLEGVGAIVSRTAKVTVAGPLRVVVPTESVSAHLGDTALLRCEVTGEPMPVVRWQKNREDLPLTFDPDSRVLILPSGSLQVSRVQPPDSATYRCLAENPGSARTGTDADLRVIPEPGVVRSLTFLQRPQKVTALQGRDAVLECSASGYPNPSFYWMRGSELIQSRSKKYSLLSGSNLLISSVTDDDSGTYTCVAHNKQQNISASCELSVLVPPQFLNYPSNTYAYESTDIEMECAVTGNPQPTVRWVKNGEAVIPSDYFQIVDGGHLQILGLVRSDEGFYQCIAENEAGNSQAMAQLILLQLGHCGVNSASPYFCQSLTSLMRNRTQSGADRDVQMLVKSIKQQSICF</sequence>
<dbReference type="Gene3D" id="2.60.40.10">
    <property type="entry name" value="Immunoglobulins"/>
    <property type="match status" value="4"/>
</dbReference>
<feature type="domain" description="Ig-like" evidence="9">
    <location>
        <begin position="212"/>
        <end position="304"/>
    </location>
</feature>
<keyword evidence="2" id="KW-0812">Transmembrane</keyword>
<evidence type="ECO:0000256" key="4">
    <source>
        <dbReference type="ARBA" id="ARBA00022989"/>
    </source>
</evidence>
<evidence type="ECO:0000256" key="2">
    <source>
        <dbReference type="ARBA" id="ARBA00022692"/>
    </source>
</evidence>
<keyword evidence="5" id="KW-0472">Membrane</keyword>
<dbReference type="PROSITE" id="PS50835">
    <property type="entry name" value="IG_LIKE"/>
    <property type="match status" value="4"/>
</dbReference>
<dbReference type="InterPro" id="IPR003599">
    <property type="entry name" value="Ig_sub"/>
</dbReference>
<dbReference type="SUPFAM" id="SSF48726">
    <property type="entry name" value="Immunoglobulin"/>
    <property type="match status" value="4"/>
</dbReference>